<evidence type="ECO:0000313" key="1">
    <source>
        <dbReference type="Ensembl" id="ENSSSCP00055044995.1"/>
    </source>
</evidence>
<dbReference type="Ensembl" id="ENSSSCT00055056314.1">
    <property type="protein sequence ID" value="ENSSSCP00055044995.1"/>
    <property type="gene ID" value="ENSSSCG00055028412.1"/>
</dbReference>
<dbReference type="Proteomes" id="UP000694724">
    <property type="component" value="Unplaced"/>
</dbReference>
<organism evidence="1 2">
    <name type="scientific">Sus scrofa</name>
    <name type="common">Pig</name>
    <dbReference type="NCBI Taxonomy" id="9823"/>
    <lineage>
        <taxon>Eukaryota</taxon>
        <taxon>Metazoa</taxon>
        <taxon>Chordata</taxon>
        <taxon>Craniata</taxon>
        <taxon>Vertebrata</taxon>
        <taxon>Euteleostomi</taxon>
        <taxon>Mammalia</taxon>
        <taxon>Eutheria</taxon>
        <taxon>Laurasiatheria</taxon>
        <taxon>Artiodactyla</taxon>
        <taxon>Suina</taxon>
        <taxon>Suidae</taxon>
        <taxon>Sus</taxon>
    </lineage>
</organism>
<sequence>QSEPVPVLVTRAVGQITFLNGKGMGKPSKCTEFIYLSNKHLLQGVFYILPSESFGCIAMKESALHCPACSAGSLSSPTISKSTSSAAFSNFYSFVAILMCSMPRMDGTERKDFSKQMRKVFKGQVAASDKYAKKSVKVINTAFYRVFHYHCLTASKEAVYPSPRRTSAA</sequence>
<evidence type="ECO:0000313" key="2">
    <source>
        <dbReference type="Proteomes" id="UP000694724"/>
    </source>
</evidence>
<protein>
    <submittedName>
        <fullName evidence="1">Uncharacterized protein</fullName>
    </submittedName>
</protein>
<accession>A0A8D1UD89</accession>
<reference evidence="1" key="1">
    <citation type="submission" date="2025-08" db="UniProtKB">
        <authorList>
            <consortium name="Ensembl"/>
        </authorList>
    </citation>
    <scope>IDENTIFICATION</scope>
</reference>
<dbReference type="Gene3D" id="3.40.50.720">
    <property type="entry name" value="NAD(P)-binding Rossmann-like Domain"/>
    <property type="match status" value="1"/>
</dbReference>
<dbReference type="AlphaFoldDB" id="A0A8D1UD89"/>
<proteinExistence type="predicted"/>
<name>A0A8D1UD89_PIG</name>